<reference evidence="2" key="1">
    <citation type="submission" date="2017-08" db="EMBL/GenBank/DDBJ databases">
        <authorList>
            <person name="Polle J.E."/>
            <person name="Barry K."/>
            <person name="Cushman J."/>
            <person name="Schmutz J."/>
            <person name="Tran D."/>
            <person name="Hathwaick L.T."/>
            <person name="Yim W.C."/>
            <person name="Jenkins J."/>
            <person name="Mckie-Krisberg Z.M."/>
            <person name="Prochnik S."/>
            <person name="Lindquist E."/>
            <person name="Dockter R.B."/>
            <person name="Adam C."/>
            <person name="Molina H."/>
            <person name="Bunkerborg J."/>
            <person name="Jin E."/>
            <person name="Buchheim M."/>
            <person name="Magnuson J."/>
        </authorList>
    </citation>
    <scope>NUCLEOTIDE SEQUENCE</scope>
    <source>
        <strain evidence="2">CCAP 19/18</strain>
    </source>
</reference>
<name>A0ABQ7GZ87_DUNSA</name>
<keyword evidence="3" id="KW-1185">Reference proteome</keyword>
<proteinExistence type="predicted"/>
<evidence type="ECO:0000313" key="3">
    <source>
        <dbReference type="Proteomes" id="UP000815325"/>
    </source>
</evidence>
<protein>
    <recommendedName>
        <fullName evidence="4">Encoded protein</fullName>
    </recommendedName>
</protein>
<feature type="region of interest" description="Disordered" evidence="1">
    <location>
        <begin position="34"/>
        <end position="53"/>
    </location>
</feature>
<gene>
    <name evidence="2" type="ORF">DUNSADRAFT_18307</name>
</gene>
<dbReference type="EMBL" id="MU069529">
    <property type="protein sequence ID" value="KAF5839893.1"/>
    <property type="molecule type" value="Genomic_DNA"/>
</dbReference>
<organism evidence="2 3">
    <name type="scientific">Dunaliella salina</name>
    <name type="common">Green alga</name>
    <name type="synonym">Protococcus salinus</name>
    <dbReference type="NCBI Taxonomy" id="3046"/>
    <lineage>
        <taxon>Eukaryota</taxon>
        <taxon>Viridiplantae</taxon>
        <taxon>Chlorophyta</taxon>
        <taxon>core chlorophytes</taxon>
        <taxon>Chlorophyceae</taxon>
        <taxon>CS clade</taxon>
        <taxon>Chlamydomonadales</taxon>
        <taxon>Dunaliellaceae</taxon>
        <taxon>Dunaliella</taxon>
    </lineage>
</organism>
<evidence type="ECO:0008006" key="4">
    <source>
        <dbReference type="Google" id="ProtNLM"/>
    </source>
</evidence>
<accession>A0ABQ7GZ87</accession>
<evidence type="ECO:0000256" key="1">
    <source>
        <dbReference type="SAM" id="MobiDB-lite"/>
    </source>
</evidence>
<dbReference type="Proteomes" id="UP000815325">
    <property type="component" value="Unassembled WGS sequence"/>
</dbReference>
<comment type="caution">
    <text evidence="2">The sequence shown here is derived from an EMBL/GenBank/DDBJ whole genome shotgun (WGS) entry which is preliminary data.</text>
</comment>
<sequence>MPGIMLLRCKVPVPLGGIQRFFTSYPVASVLSSRQANAAPGGGSSSSFANPDTFLEGSEEKINHGLPLRIHRARKVTWRTKGDHAVSPFHVVASDETGSYAPEYVIKDPADQSSG</sequence>
<evidence type="ECO:0000313" key="2">
    <source>
        <dbReference type="EMBL" id="KAF5839893.1"/>
    </source>
</evidence>